<feature type="domain" description="EamA" evidence="3">
    <location>
        <begin position="146"/>
        <end position="274"/>
    </location>
</feature>
<feature type="transmembrane region" description="Helical" evidence="2">
    <location>
        <begin position="145"/>
        <end position="166"/>
    </location>
</feature>
<organism evidence="4 5">
    <name type="scientific">Rhodococcus antarcticus</name>
    <dbReference type="NCBI Taxonomy" id="2987751"/>
    <lineage>
        <taxon>Bacteria</taxon>
        <taxon>Bacillati</taxon>
        <taxon>Actinomycetota</taxon>
        <taxon>Actinomycetes</taxon>
        <taxon>Mycobacteriales</taxon>
        <taxon>Nocardiaceae</taxon>
        <taxon>Rhodococcus</taxon>
    </lineage>
</organism>
<dbReference type="Proteomes" id="UP001164965">
    <property type="component" value="Chromosome"/>
</dbReference>
<keyword evidence="5" id="KW-1185">Reference proteome</keyword>
<feature type="transmembrane region" description="Helical" evidence="2">
    <location>
        <begin position="206"/>
        <end position="225"/>
    </location>
</feature>
<comment type="similarity">
    <text evidence="1">Belongs to the EamA transporter family.</text>
</comment>
<accession>A0ABY6NWW8</accession>
<dbReference type="RefSeq" id="WP_265381998.1">
    <property type="nucleotide sequence ID" value="NZ_CP110615.1"/>
</dbReference>
<name>A0ABY6NWW8_9NOCA</name>
<feature type="domain" description="EamA" evidence="3">
    <location>
        <begin position="3"/>
        <end position="132"/>
    </location>
</feature>
<protein>
    <submittedName>
        <fullName evidence="4">DMT family transporter</fullName>
    </submittedName>
</protein>
<feature type="transmembrane region" description="Helical" evidence="2">
    <location>
        <begin position="231"/>
        <end position="252"/>
    </location>
</feature>
<keyword evidence="2" id="KW-1133">Transmembrane helix</keyword>
<dbReference type="Pfam" id="PF00892">
    <property type="entry name" value="EamA"/>
    <property type="match status" value="2"/>
</dbReference>
<evidence type="ECO:0000256" key="1">
    <source>
        <dbReference type="ARBA" id="ARBA00007362"/>
    </source>
</evidence>
<evidence type="ECO:0000313" key="4">
    <source>
        <dbReference type="EMBL" id="UZJ23890.1"/>
    </source>
</evidence>
<keyword evidence="2" id="KW-0472">Membrane</keyword>
<gene>
    <name evidence="4" type="ORF">RHODO2019_11895</name>
</gene>
<feature type="transmembrane region" description="Helical" evidence="2">
    <location>
        <begin position="89"/>
        <end position="108"/>
    </location>
</feature>
<feature type="transmembrane region" description="Helical" evidence="2">
    <location>
        <begin position="114"/>
        <end position="133"/>
    </location>
</feature>
<dbReference type="InterPro" id="IPR037185">
    <property type="entry name" value="EmrE-like"/>
</dbReference>
<dbReference type="InterPro" id="IPR000620">
    <property type="entry name" value="EamA_dom"/>
</dbReference>
<proteinExistence type="inferred from homology"/>
<keyword evidence="2" id="KW-0812">Transmembrane</keyword>
<sequence>MGAVLLALLAAAGYGVSDFVGGVAARRVAALRVVLVSYPLSVLLVAAVAPVVGGRVELGSLLWGLAAGATAGLAVWWFYLALATGPMSVVSPLTAVLVAGLPLLFAVARGERPGQLALVGAGLALVAVVLVSREAPSALPFTRRVALLTVGSGVAFAVYFVLLAQVDTGTGLWPLLASRVGAASVVLVAAVVAGQLRAPRGVPLRLALLAGVLDVVANTAFLFAVQGGLLSLVSVITALYPAATVLLAAVVLGERTGRVQQVGMALAAVAVGLIAAQG</sequence>
<feature type="transmembrane region" description="Helical" evidence="2">
    <location>
        <begin position="259"/>
        <end position="276"/>
    </location>
</feature>
<feature type="transmembrane region" description="Helical" evidence="2">
    <location>
        <begin position="61"/>
        <end position="82"/>
    </location>
</feature>
<evidence type="ECO:0000259" key="3">
    <source>
        <dbReference type="Pfam" id="PF00892"/>
    </source>
</evidence>
<dbReference type="EMBL" id="CP110615">
    <property type="protein sequence ID" value="UZJ23890.1"/>
    <property type="molecule type" value="Genomic_DNA"/>
</dbReference>
<dbReference type="SUPFAM" id="SSF103481">
    <property type="entry name" value="Multidrug resistance efflux transporter EmrE"/>
    <property type="match status" value="2"/>
</dbReference>
<evidence type="ECO:0000313" key="5">
    <source>
        <dbReference type="Proteomes" id="UP001164965"/>
    </source>
</evidence>
<feature type="transmembrane region" description="Helical" evidence="2">
    <location>
        <begin position="172"/>
        <end position="194"/>
    </location>
</feature>
<reference evidence="4" key="1">
    <citation type="submission" date="2022-10" db="EMBL/GenBank/DDBJ databases">
        <title>Rhodococcus sp.75.</title>
        <authorList>
            <person name="Sun M."/>
        </authorList>
    </citation>
    <scope>NUCLEOTIDE SEQUENCE</scope>
    <source>
        <strain evidence="4">75</strain>
    </source>
</reference>
<evidence type="ECO:0000256" key="2">
    <source>
        <dbReference type="SAM" id="Phobius"/>
    </source>
</evidence>